<gene>
    <name evidence="2" type="ORF">DGI_1258</name>
</gene>
<reference evidence="2 3" key="1">
    <citation type="journal article" date="2013" name="J. Bacteriol.">
        <title>Roles of HynAB and Ech, the only two hydrogenases found in the model sulfate reducer Desulfovibrio gigas.</title>
        <authorList>
            <person name="Morais-Silva F.O."/>
            <person name="Santos C.I."/>
            <person name="Rodrigues R."/>
            <person name="Pereira I.A."/>
            <person name="Rodrigues-Pousada C."/>
        </authorList>
    </citation>
    <scope>NUCLEOTIDE SEQUENCE [LARGE SCALE GENOMIC DNA]</scope>
    <source>
        <strain evidence="3">ATCC 19364 / DSM 1382 / NCIMB 9332 / VKM B-1759</strain>
    </source>
</reference>
<dbReference type="GO" id="GO:0016740">
    <property type="term" value="F:transferase activity"/>
    <property type="evidence" value="ECO:0007669"/>
    <property type="project" value="UniProtKB-KW"/>
</dbReference>
<sequence>MEGTLPAAAPVSSSPLVVDLAGTPYEMGLTHGQACRELIREFAASVLQVHQANNRFLKAEREELTGFCLRNLGFLQKWCPELVEEMRGIAAGAGLPFEDILYLNSFLELEDLRAPGLGGRTMPDALWGCTTYNVAPAAAAGGQALIGQTYDMERYYEKFVVLLRITPQDGPAQLVVTFAGVLGVNGVNAAGVAAVINKVVATDARPGVIYPCIMRRALASRRIGDALGAVIFSPRATGMNYQLAGMGVAFCAEVSATSYELLEFDGAIAHTNHYLSQAMRRFETPNWLSHGGSMVRRQVAQDFLDRHRGDITPALLAELSRNHVNHPRCICAHGFDGEAETTAFHTVFAVVMDPAAGWLDLCVGNPCQGDYRRHQL</sequence>
<dbReference type="InterPro" id="IPR047801">
    <property type="entry name" value="Peptidase_C45"/>
</dbReference>
<keyword evidence="3" id="KW-1185">Reference proteome</keyword>
<dbReference type="AlphaFoldDB" id="T2GB47"/>
<dbReference type="KEGG" id="dgg:DGI_1258"/>
<evidence type="ECO:0000313" key="3">
    <source>
        <dbReference type="Proteomes" id="UP000016587"/>
    </source>
</evidence>
<dbReference type="HOGENOM" id="CLU_037787_0_1_7"/>
<evidence type="ECO:0000313" key="2">
    <source>
        <dbReference type="EMBL" id="AGW13112.1"/>
    </source>
</evidence>
<dbReference type="PATRIC" id="fig|1121448.10.peg.1253"/>
<dbReference type="PANTHER" id="PTHR34180:SF1">
    <property type="entry name" value="BETA-ALANYL-DOPAMINE_CARCININE HYDROLASE"/>
    <property type="match status" value="1"/>
</dbReference>
<reference evidence="3" key="2">
    <citation type="submission" date="2013-07" db="EMBL/GenBank/DDBJ databases">
        <authorList>
            <person name="Morais-Silva F.O."/>
            <person name="Rezende A.M."/>
            <person name="Pimentel C."/>
            <person name="Resende D.M."/>
            <person name="Santos C.I."/>
            <person name="Clemente C."/>
            <person name="de Oliveira L.M."/>
            <person name="da Silva S.M."/>
            <person name="Costa D.A."/>
            <person name="Varela-Raposo A."/>
            <person name="Horacio E.C.A."/>
            <person name="Matos M."/>
            <person name="Flores O."/>
            <person name="Ruiz J.C."/>
            <person name="Rodrigues-Pousada C."/>
        </authorList>
    </citation>
    <scope>NUCLEOTIDE SEQUENCE [LARGE SCALE GENOMIC DNA]</scope>
    <source>
        <strain evidence="3">ATCC 19364 / DSM 1382 / NCIMB 9332 / VKM B-1759</strain>
    </source>
</reference>
<accession>T2GB47</accession>
<dbReference type="InterPro" id="IPR047794">
    <property type="entry name" value="C45_proenzyme-like"/>
</dbReference>
<dbReference type="MEROPS" id="C45.001"/>
<dbReference type="Pfam" id="PF03417">
    <property type="entry name" value="AAT"/>
    <property type="match status" value="1"/>
</dbReference>
<dbReference type="Proteomes" id="UP000016587">
    <property type="component" value="Chromosome"/>
</dbReference>
<dbReference type="InterPro" id="IPR005079">
    <property type="entry name" value="Peptidase_C45_hydrolase"/>
</dbReference>
<organism evidence="2 3">
    <name type="scientific">Megalodesulfovibrio gigas (strain ATCC 19364 / DSM 1382 / NCIMB 9332 / VKM B-1759)</name>
    <name type="common">Desulfovibrio gigas</name>
    <dbReference type="NCBI Taxonomy" id="1121448"/>
    <lineage>
        <taxon>Bacteria</taxon>
        <taxon>Pseudomonadati</taxon>
        <taxon>Thermodesulfobacteriota</taxon>
        <taxon>Desulfovibrionia</taxon>
        <taxon>Desulfovibrionales</taxon>
        <taxon>Desulfovibrionaceae</taxon>
        <taxon>Megalodesulfovibrio</taxon>
    </lineage>
</organism>
<dbReference type="OrthoDB" id="8109453at2"/>
<feature type="domain" description="Peptidase C45 hydrolase" evidence="1">
    <location>
        <begin position="144"/>
        <end position="366"/>
    </location>
</feature>
<dbReference type="PANTHER" id="PTHR34180">
    <property type="entry name" value="PEPTIDASE C45"/>
    <property type="match status" value="1"/>
</dbReference>
<dbReference type="EMBL" id="CP006585">
    <property type="protein sequence ID" value="AGW13112.1"/>
    <property type="molecule type" value="Genomic_DNA"/>
</dbReference>
<dbReference type="STRING" id="1121448.DGI_1258"/>
<dbReference type="RefSeq" id="WP_021759895.1">
    <property type="nucleotide sequence ID" value="NC_022444.1"/>
</dbReference>
<evidence type="ECO:0000259" key="1">
    <source>
        <dbReference type="Pfam" id="PF03417"/>
    </source>
</evidence>
<dbReference type="NCBIfam" id="NF040521">
    <property type="entry name" value="C45_proenzyme"/>
    <property type="match status" value="1"/>
</dbReference>
<name>T2GB47_MEGG1</name>
<proteinExistence type="predicted"/>
<keyword evidence="2" id="KW-0808">Transferase</keyword>
<dbReference type="eggNOG" id="COG4927">
    <property type="taxonomic scope" value="Bacteria"/>
</dbReference>
<protein>
    <submittedName>
        <fullName evidence="2">Putative peptidase C45 acyl-coenzyme A:6-aminopenicillanic acid acyl-transferase</fullName>
    </submittedName>
</protein>
<dbReference type="Gene3D" id="1.10.10.2120">
    <property type="match status" value="1"/>
</dbReference>
<dbReference type="Gene3D" id="3.60.60.10">
    <property type="entry name" value="Penicillin V Acylase, Chain A"/>
    <property type="match status" value="1"/>
</dbReference>